<dbReference type="InterPro" id="IPR050922">
    <property type="entry name" value="LytR/CpsA/Psr_CW_biosynth"/>
</dbReference>
<evidence type="ECO:0000256" key="1">
    <source>
        <dbReference type="ARBA" id="ARBA00006068"/>
    </source>
</evidence>
<gene>
    <name evidence="5" type="ORF">EV652_108118</name>
</gene>
<keyword evidence="6" id="KW-1185">Reference proteome</keyword>
<dbReference type="NCBIfam" id="TIGR00350">
    <property type="entry name" value="lytR_cpsA_psr"/>
    <property type="match status" value="1"/>
</dbReference>
<evidence type="ECO:0000313" key="6">
    <source>
        <dbReference type="Proteomes" id="UP000294508"/>
    </source>
</evidence>
<dbReference type="Pfam" id="PF03816">
    <property type="entry name" value="LytR_cpsA_psr"/>
    <property type="match status" value="1"/>
</dbReference>
<dbReference type="InterPro" id="IPR004474">
    <property type="entry name" value="LytR_CpsA_psr"/>
</dbReference>
<feature type="transmembrane region" description="Helical" evidence="3">
    <location>
        <begin position="36"/>
        <end position="54"/>
    </location>
</feature>
<dbReference type="PANTHER" id="PTHR33392">
    <property type="entry name" value="POLYISOPRENYL-TEICHOIC ACID--PEPTIDOGLYCAN TEICHOIC ACID TRANSFERASE TAGU"/>
    <property type="match status" value="1"/>
</dbReference>
<keyword evidence="3" id="KW-0812">Transmembrane</keyword>
<evidence type="ECO:0000313" key="5">
    <source>
        <dbReference type="EMBL" id="TCO24587.1"/>
    </source>
</evidence>
<dbReference type="Gene3D" id="3.40.630.190">
    <property type="entry name" value="LCP protein"/>
    <property type="match status" value="1"/>
</dbReference>
<protein>
    <submittedName>
        <fullName evidence="5">LytR family transcriptional attenuator</fullName>
    </submittedName>
</protein>
<dbReference type="PANTHER" id="PTHR33392:SF6">
    <property type="entry name" value="POLYISOPRENYL-TEICHOIC ACID--PEPTIDOGLYCAN TEICHOIC ACID TRANSFERASE TAGU"/>
    <property type="match status" value="1"/>
</dbReference>
<feature type="transmembrane region" description="Helical" evidence="3">
    <location>
        <begin position="96"/>
        <end position="121"/>
    </location>
</feature>
<name>A0A4R2HAK6_9ACTN</name>
<feature type="region of interest" description="Disordered" evidence="2">
    <location>
        <begin position="1"/>
        <end position="32"/>
    </location>
</feature>
<feature type="transmembrane region" description="Helical" evidence="3">
    <location>
        <begin position="133"/>
        <end position="154"/>
    </location>
</feature>
<feature type="domain" description="Cell envelope-related transcriptional attenuator" evidence="4">
    <location>
        <begin position="211"/>
        <end position="397"/>
    </location>
</feature>
<reference evidence="5 6" key="1">
    <citation type="journal article" date="2015" name="Stand. Genomic Sci.">
        <title>Genomic Encyclopedia of Bacterial and Archaeal Type Strains, Phase III: the genomes of soil and plant-associated and newly described type strains.</title>
        <authorList>
            <person name="Whitman W.B."/>
            <person name="Woyke T."/>
            <person name="Klenk H.P."/>
            <person name="Zhou Y."/>
            <person name="Lilburn T.G."/>
            <person name="Beck B.J."/>
            <person name="De Vos P."/>
            <person name="Vandamme P."/>
            <person name="Eisen J.A."/>
            <person name="Garrity G."/>
            <person name="Hugenholtz P."/>
            <person name="Kyrpides N.C."/>
        </authorList>
    </citation>
    <scope>NUCLEOTIDE SEQUENCE [LARGE SCALE GENOMIC DNA]</scope>
    <source>
        <strain evidence="5 6">VKM Ac-2572</strain>
    </source>
</reference>
<evidence type="ECO:0000256" key="2">
    <source>
        <dbReference type="SAM" id="MobiDB-lite"/>
    </source>
</evidence>
<keyword evidence="3" id="KW-1133">Transmembrane helix</keyword>
<feature type="region of interest" description="Disordered" evidence="2">
    <location>
        <begin position="470"/>
        <end position="517"/>
    </location>
</feature>
<dbReference type="Proteomes" id="UP000294508">
    <property type="component" value="Unassembled WGS sequence"/>
</dbReference>
<dbReference type="AlphaFoldDB" id="A0A4R2HAK6"/>
<feature type="transmembrane region" description="Helical" evidence="3">
    <location>
        <begin position="61"/>
        <end position="81"/>
    </location>
</feature>
<evidence type="ECO:0000259" key="4">
    <source>
        <dbReference type="Pfam" id="PF03816"/>
    </source>
</evidence>
<evidence type="ECO:0000256" key="3">
    <source>
        <dbReference type="SAM" id="Phobius"/>
    </source>
</evidence>
<sequence>MPPTAEWSAVSPSSRARRAARPGRARRPKPRQRSSFGALALAVLGVLLPGTAYLAARRFRLGCLVTTISLALYGAAAYVGLKRRDDVIAWALDPDLLLWMVAGLGAVALCWVVVLVTSYKMLRPLAVGPASRLFGAVVIGLVCFAMASSTALGAQTLMAQRSLVRKVFGNDKSKSQTRPTITNTKDVWAQLPRLNLLLLGADDGEGRDGTRTDTVMVASIDTKTGDTALISLTRNWMRMPFPKDSPLYKIYPTGFWDPNGPKEQSDFYLDAMYRKVPELHRGILGPSDNEGADVLKLSVGEALGLQLHYYVQINLAGFEQMVEALGGITVNINYPVPVGGNDDKKIPPSRYLEPGPNRKLNGTDALWFARGRYRVPGADVARQARQRCTIKAIVERATPQNVLANYQSIAKAGEQLIRTDVPPDILPHLITLGQKVKSAKITNIDLDKKRNYPNGRNPNYAAMRILIANALNPPTPRPNPSPTTTPTRRPTTTKPTANPTTPTNLTEACAYTPGPPN</sequence>
<accession>A0A4R2HAK6</accession>
<proteinExistence type="inferred from homology"/>
<comment type="caution">
    <text evidence="5">The sequence shown here is derived from an EMBL/GenBank/DDBJ whole genome shotgun (WGS) entry which is preliminary data.</text>
</comment>
<keyword evidence="3" id="KW-0472">Membrane</keyword>
<feature type="compositionally biased region" description="Basic residues" evidence="2">
    <location>
        <begin position="15"/>
        <end position="32"/>
    </location>
</feature>
<dbReference type="RefSeq" id="WP_132211422.1">
    <property type="nucleotide sequence ID" value="NZ_SLWN01000008.1"/>
</dbReference>
<dbReference type="EMBL" id="SLWN01000008">
    <property type="protein sequence ID" value="TCO24587.1"/>
    <property type="molecule type" value="Genomic_DNA"/>
</dbReference>
<organism evidence="5 6">
    <name type="scientific">Kribbella steppae</name>
    <dbReference type="NCBI Taxonomy" id="2512223"/>
    <lineage>
        <taxon>Bacteria</taxon>
        <taxon>Bacillati</taxon>
        <taxon>Actinomycetota</taxon>
        <taxon>Actinomycetes</taxon>
        <taxon>Propionibacteriales</taxon>
        <taxon>Kribbellaceae</taxon>
        <taxon>Kribbella</taxon>
    </lineage>
</organism>
<feature type="compositionally biased region" description="Pro residues" evidence="2">
    <location>
        <begin position="473"/>
        <end position="483"/>
    </location>
</feature>
<feature type="compositionally biased region" description="Low complexity" evidence="2">
    <location>
        <begin position="484"/>
        <end position="506"/>
    </location>
</feature>
<comment type="similarity">
    <text evidence="1">Belongs to the LytR/CpsA/Psr (LCP) family.</text>
</comment>
<dbReference type="OrthoDB" id="3573673at2"/>